<evidence type="ECO:0000259" key="8">
    <source>
        <dbReference type="Pfam" id="PF11699"/>
    </source>
</evidence>
<dbReference type="Proteomes" id="UP000187013">
    <property type="component" value="Unassembled WGS sequence"/>
</dbReference>
<dbReference type="InterPro" id="IPR028386">
    <property type="entry name" value="CENP-C/Mif2/cnp3"/>
</dbReference>
<dbReference type="GO" id="GO:0051455">
    <property type="term" value="P:spindle attachment to meiosis I kinetochore"/>
    <property type="evidence" value="ECO:0007669"/>
    <property type="project" value="TreeGrafter"/>
</dbReference>
<dbReference type="eggNOG" id="ENOG502S47H">
    <property type="taxonomic scope" value="Eukaryota"/>
</dbReference>
<protein>
    <recommendedName>
        <fullName evidence="6">CENP-C homolog</fullName>
    </recommendedName>
</protein>
<comment type="caution">
    <text evidence="10">The sequence shown here is derived from an EMBL/GenBank/DDBJ whole genome shotgun (WGS) entry which is preliminary data.</text>
</comment>
<feature type="region of interest" description="Disordered" evidence="7">
    <location>
        <begin position="38"/>
        <end position="282"/>
    </location>
</feature>
<dbReference type="Pfam" id="PF15624">
    <property type="entry name" value="Mif2_N"/>
    <property type="match status" value="1"/>
</dbReference>
<keyword evidence="4" id="KW-0539">Nucleus</keyword>
<dbReference type="OrthoDB" id="1939643at2759"/>
<dbReference type="GO" id="GO:0051315">
    <property type="term" value="P:attachment of mitotic spindle microtubules to kinetochore"/>
    <property type="evidence" value="ECO:0007669"/>
    <property type="project" value="TreeGrafter"/>
</dbReference>
<dbReference type="EMBL" id="BDGX01000005">
    <property type="protein sequence ID" value="GAV47037.1"/>
    <property type="molecule type" value="Genomic_DNA"/>
</dbReference>
<dbReference type="InterPro" id="IPR011051">
    <property type="entry name" value="RmlC_Cupin_sf"/>
</dbReference>
<feature type="compositionally biased region" description="Basic and acidic residues" evidence="7">
    <location>
        <begin position="270"/>
        <end position="280"/>
    </location>
</feature>
<evidence type="ECO:0000256" key="7">
    <source>
        <dbReference type="SAM" id="MobiDB-lite"/>
    </source>
</evidence>
<feature type="compositionally biased region" description="Low complexity" evidence="7">
    <location>
        <begin position="53"/>
        <end position="70"/>
    </location>
</feature>
<dbReference type="AlphaFoldDB" id="A0A1Q2ZU95"/>
<dbReference type="GO" id="GO:0005634">
    <property type="term" value="C:nucleus"/>
    <property type="evidence" value="ECO:0007669"/>
    <property type="project" value="UniProtKB-SubCell"/>
</dbReference>
<dbReference type="Pfam" id="PF11699">
    <property type="entry name" value="CENP-C_C"/>
    <property type="match status" value="1"/>
</dbReference>
<feature type="region of interest" description="Disordered" evidence="7">
    <location>
        <begin position="1"/>
        <end position="21"/>
    </location>
</feature>
<evidence type="ECO:0000313" key="10">
    <source>
        <dbReference type="EMBL" id="GAV47037.1"/>
    </source>
</evidence>
<dbReference type="InterPro" id="IPR025974">
    <property type="entry name" value="Mif2/CENP-C_cupin"/>
</dbReference>
<dbReference type="InterPro" id="IPR028929">
    <property type="entry name" value="Mif2_N"/>
</dbReference>
<dbReference type="CDD" id="cd06993">
    <property type="entry name" value="cupin_CENP-C_C"/>
    <property type="match status" value="1"/>
</dbReference>
<dbReference type="PANTHER" id="PTHR16684:SF11">
    <property type="entry name" value="CENTROMERE PROTEIN C"/>
    <property type="match status" value="1"/>
</dbReference>
<gene>
    <name evidence="10" type="ORF">ZYGR_0E00480</name>
</gene>
<name>A0A1Q2ZU95_ZYGRO</name>
<feature type="compositionally biased region" description="Low complexity" evidence="7">
    <location>
        <begin position="209"/>
        <end position="221"/>
    </location>
</feature>
<comment type="function">
    <text evidence="5">Component of the kinetochore, a multiprotein complex that assembles on centromeric DNA and attaches chromosomes to spindle microtubules, mediating chromosome segregation and sister chromatid segregation during meiosis and mitosis. Component of the inner kinetochore constitutive centromere-associated network (CCAN), which serves as a structural platform for outer kinetochore assembly.</text>
</comment>
<dbReference type="GO" id="GO:0019237">
    <property type="term" value="F:centromeric DNA binding"/>
    <property type="evidence" value="ECO:0007669"/>
    <property type="project" value="InterPro"/>
</dbReference>
<feature type="compositionally biased region" description="Acidic residues" evidence="7">
    <location>
        <begin position="321"/>
        <end position="330"/>
    </location>
</feature>
<evidence type="ECO:0000256" key="2">
    <source>
        <dbReference type="ARBA" id="ARBA00010291"/>
    </source>
</evidence>
<sequence length="596" mass="66973">MDYMHLGVRSRKTGINARQGLEKDEYSMERIDDFFSEDSTSHISGDRRKSRRSSMLSLLSSGGPSGSFVSDSDHQQSTSPSRRSSRVYRFSLPENDTIQEEEPVDNNNNVPIDYDLPPPPTPSLSDKMEQPLDGPSIRLTPEKSTNGDVPDLIQDDEDTRDYTSFNTSENALLEDEMDDDYEAISEEDRDYVEGESSLEQTLSADDSDSSSSSGSGSDAGDTTMAKSEEEEEEDLATVPSRRTYGYDNVPPEIYDSDEEYIQKQAPELDQDPHATDDQGLRRSNRVKIAPLEWWRNEKVVYKRKTSKPVLEIDKIVTYDKNDEEDDEEELSIGRRKGRNKKKTATTTRTRPYNYIPTGKPRGRPRKHKAFGMSGGLVENPNTDLLEEINQGKIPQGEWLQHGILEANVNVTMDRQGDEIIAFAPNLSQSEQIKETEDEHFSLEVMFDAHKDHFASGMLKIPRYGKKKLSDSYNVFITFFVVQGVLEVTLAGNTFLTTEGSSFQVPAFNEYALENRGNNEVKMFFTQVTISIDELQNGHSTHQSSDEEDMQSQSLDAGVNDSGSSSQDEDTLTTTRKSNEIASAKRSSLSSMSISDI</sequence>
<dbReference type="PANTHER" id="PTHR16684">
    <property type="entry name" value="CENTROMERE PROTEIN C"/>
    <property type="match status" value="1"/>
</dbReference>
<dbReference type="FunFam" id="2.60.120.10:FF:000033">
    <property type="entry name" value="Centromere protein C 1"/>
    <property type="match status" value="1"/>
</dbReference>
<feature type="compositionally biased region" description="Acidic residues" evidence="7">
    <location>
        <begin position="172"/>
        <end position="190"/>
    </location>
</feature>
<evidence type="ECO:0000256" key="3">
    <source>
        <dbReference type="ARBA" id="ARBA00023125"/>
    </source>
</evidence>
<evidence type="ECO:0000256" key="1">
    <source>
        <dbReference type="ARBA" id="ARBA00004123"/>
    </source>
</evidence>
<evidence type="ECO:0000259" key="9">
    <source>
        <dbReference type="Pfam" id="PF15624"/>
    </source>
</evidence>
<evidence type="ECO:0000256" key="5">
    <source>
        <dbReference type="ARBA" id="ARBA00057947"/>
    </source>
</evidence>
<feature type="region of interest" description="Disordered" evidence="7">
    <location>
        <begin position="536"/>
        <end position="596"/>
    </location>
</feature>
<feature type="compositionally biased region" description="Basic residues" evidence="7">
    <location>
        <begin position="333"/>
        <end position="343"/>
    </location>
</feature>
<feature type="region of interest" description="Disordered" evidence="7">
    <location>
        <begin position="321"/>
        <end position="366"/>
    </location>
</feature>
<dbReference type="Gene3D" id="2.60.120.10">
    <property type="entry name" value="Jelly Rolls"/>
    <property type="match status" value="1"/>
</dbReference>
<comment type="similarity">
    <text evidence="2">Belongs to the CENP-C/MIF2 family.</text>
</comment>
<comment type="subcellular location">
    <subcellularLocation>
        <location evidence="1">Nucleus</location>
    </subcellularLocation>
</comment>
<keyword evidence="3" id="KW-0238">DNA-binding</keyword>
<reference evidence="10 11" key="1">
    <citation type="submission" date="2016-08" db="EMBL/GenBank/DDBJ databases">
        <title>Draft genome sequence of allopolyploid Zygosaccharomyces rouxii.</title>
        <authorList>
            <person name="Watanabe J."/>
            <person name="Uehara K."/>
            <person name="Mogi Y."/>
            <person name="Tsukioka Y."/>
        </authorList>
    </citation>
    <scope>NUCLEOTIDE SEQUENCE [LARGE SCALE GENOMIC DNA]</scope>
    <source>
        <strain evidence="10 11">NBRC 110957</strain>
    </source>
</reference>
<feature type="compositionally biased region" description="Low complexity" evidence="7">
    <location>
        <begin position="583"/>
        <end position="596"/>
    </location>
</feature>
<feature type="domain" description="Mif2/CENP-C cupin" evidence="8">
    <location>
        <begin position="440"/>
        <end position="526"/>
    </location>
</feature>
<evidence type="ECO:0000313" key="11">
    <source>
        <dbReference type="Proteomes" id="UP000187013"/>
    </source>
</evidence>
<evidence type="ECO:0000256" key="4">
    <source>
        <dbReference type="ARBA" id="ARBA00023242"/>
    </source>
</evidence>
<evidence type="ECO:0000256" key="6">
    <source>
        <dbReference type="ARBA" id="ARBA00075033"/>
    </source>
</evidence>
<feature type="domain" description="Mif2 N-terminal" evidence="9">
    <location>
        <begin position="3"/>
        <end position="51"/>
    </location>
</feature>
<organism evidence="10 11">
    <name type="scientific">Zygosaccharomyces rouxii</name>
    <dbReference type="NCBI Taxonomy" id="4956"/>
    <lineage>
        <taxon>Eukaryota</taxon>
        <taxon>Fungi</taxon>
        <taxon>Dikarya</taxon>
        <taxon>Ascomycota</taxon>
        <taxon>Saccharomycotina</taxon>
        <taxon>Saccharomycetes</taxon>
        <taxon>Saccharomycetales</taxon>
        <taxon>Saccharomycetaceae</taxon>
        <taxon>Zygosaccharomyces</taxon>
    </lineage>
</organism>
<proteinExistence type="inferred from homology"/>
<dbReference type="SUPFAM" id="SSF51182">
    <property type="entry name" value="RmlC-like cupins"/>
    <property type="match status" value="1"/>
</dbReference>
<accession>A0A1Q2ZU95</accession>
<feature type="compositionally biased region" description="Low complexity" evidence="7">
    <location>
        <begin position="77"/>
        <end position="91"/>
    </location>
</feature>
<dbReference type="GO" id="GO:0051382">
    <property type="term" value="P:kinetochore assembly"/>
    <property type="evidence" value="ECO:0007669"/>
    <property type="project" value="InterPro"/>
</dbReference>
<feature type="compositionally biased region" description="Polar residues" evidence="7">
    <location>
        <begin position="560"/>
        <end position="575"/>
    </location>
</feature>
<dbReference type="InterPro" id="IPR014710">
    <property type="entry name" value="RmlC-like_jellyroll"/>
</dbReference>
<dbReference type="GO" id="GO:0000776">
    <property type="term" value="C:kinetochore"/>
    <property type="evidence" value="ECO:0007669"/>
    <property type="project" value="InterPro"/>
</dbReference>